<dbReference type="PANTHER" id="PTHR46847:SF1">
    <property type="entry name" value="D-ALLOSE-BINDING PERIPLASMIC PROTEIN-RELATED"/>
    <property type="match status" value="1"/>
</dbReference>
<accession>A0A6I5ZQH9</accession>
<dbReference type="GO" id="GO:0030313">
    <property type="term" value="C:cell envelope"/>
    <property type="evidence" value="ECO:0007669"/>
    <property type="project" value="UniProtKB-SubCell"/>
</dbReference>
<evidence type="ECO:0000256" key="3">
    <source>
        <dbReference type="ARBA" id="ARBA00022729"/>
    </source>
</evidence>
<name>A0A6I5ZQH9_9FIRM</name>
<dbReference type="InterPro" id="IPR028082">
    <property type="entry name" value="Peripla_BP_I"/>
</dbReference>
<dbReference type="RefSeq" id="WP_156272598.1">
    <property type="nucleotide sequence ID" value="NZ_CP046244.1"/>
</dbReference>
<evidence type="ECO:0000313" key="7">
    <source>
        <dbReference type="Proteomes" id="UP000425916"/>
    </source>
</evidence>
<evidence type="ECO:0000256" key="2">
    <source>
        <dbReference type="ARBA" id="ARBA00007639"/>
    </source>
</evidence>
<proteinExistence type="inferred from homology"/>
<feature type="signal peptide" evidence="4">
    <location>
        <begin position="1"/>
        <end position="28"/>
    </location>
</feature>
<evidence type="ECO:0000259" key="5">
    <source>
        <dbReference type="Pfam" id="PF13407"/>
    </source>
</evidence>
<dbReference type="InterPro" id="IPR025997">
    <property type="entry name" value="SBP_2_dom"/>
</dbReference>
<dbReference type="PANTHER" id="PTHR46847">
    <property type="entry name" value="D-ALLOSE-BINDING PERIPLASMIC PROTEIN-RELATED"/>
    <property type="match status" value="1"/>
</dbReference>
<evidence type="ECO:0000256" key="4">
    <source>
        <dbReference type="SAM" id="SignalP"/>
    </source>
</evidence>
<dbReference type="PROSITE" id="PS51257">
    <property type="entry name" value="PROKAR_LIPOPROTEIN"/>
    <property type="match status" value="1"/>
</dbReference>
<keyword evidence="3 4" id="KW-0732">Signal</keyword>
<gene>
    <name evidence="6" type="ORF">MGLY_13150</name>
</gene>
<comment type="similarity">
    <text evidence="2">Belongs to the bacterial solute-binding protein 2 family.</text>
</comment>
<dbReference type="Gene3D" id="3.40.50.2300">
    <property type="match status" value="2"/>
</dbReference>
<dbReference type="EMBL" id="CP046244">
    <property type="protein sequence ID" value="QGP91966.1"/>
    <property type="molecule type" value="Genomic_DNA"/>
</dbReference>
<reference evidence="6 7" key="1">
    <citation type="submission" date="2019-11" db="EMBL/GenBank/DDBJ databases">
        <title>Genome sequence of Moorella glycerini DSM11254.</title>
        <authorList>
            <person name="Poehlein A."/>
            <person name="Boeer T."/>
            <person name="Daniel R."/>
        </authorList>
    </citation>
    <scope>NUCLEOTIDE SEQUENCE [LARGE SCALE GENOMIC DNA]</scope>
    <source>
        <strain evidence="6 7">DSM 11254</strain>
    </source>
</reference>
<dbReference type="Proteomes" id="UP000425916">
    <property type="component" value="Chromosome"/>
</dbReference>
<organism evidence="6 7">
    <name type="scientific">Neomoorella glycerini</name>
    <dbReference type="NCBI Taxonomy" id="55779"/>
    <lineage>
        <taxon>Bacteria</taxon>
        <taxon>Bacillati</taxon>
        <taxon>Bacillota</taxon>
        <taxon>Clostridia</taxon>
        <taxon>Neomoorellales</taxon>
        <taxon>Neomoorellaceae</taxon>
        <taxon>Neomoorella</taxon>
    </lineage>
</organism>
<dbReference type="AlphaFoldDB" id="A0A6I5ZQH9"/>
<dbReference type="GO" id="GO:0030246">
    <property type="term" value="F:carbohydrate binding"/>
    <property type="evidence" value="ECO:0007669"/>
    <property type="project" value="UniProtKB-ARBA"/>
</dbReference>
<feature type="chain" id="PRO_5026211369" evidence="4">
    <location>
        <begin position="29"/>
        <end position="356"/>
    </location>
</feature>
<comment type="subcellular location">
    <subcellularLocation>
        <location evidence="1">Cell envelope</location>
    </subcellularLocation>
</comment>
<evidence type="ECO:0000313" key="6">
    <source>
        <dbReference type="EMBL" id="QGP91966.1"/>
    </source>
</evidence>
<dbReference type="SUPFAM" id="SSF53822">
    <property type="entry name" value="Periplasmic binding protein-like I"/>
    <property type="match status" value="1"/>
</dbReference>
<dbReference type="OrthoDB" id="9814427at2"/>
<evidence type="ECO:0000256" key="1">
    <source>
        <dbReference type="ARBA" id="ARBA00004196"/>
    </source>
</evidence>
<sequence>MKNAKWVLLTLVVALLVALIVGCGQKQASNSGTSGPQQAQQTQKKLKIGYIYLTLEHPYYQAHQKWTQKWAKDMGIDLVELDGKMDAGTMTNQIENLVAQKVDGIVYCLVNPASGASDINYAQQNGIPIISFAIKHGNAAKAPFVGIDELTAGKMVGKAAAEKFKQLFPNKKAKIALIRMPGVEATENRANGFVEGFKSVISDATVVAEVDGGGVRDKSMAGMEAIIQAHPELNVVYGINGDSALGALAALEGAGRGTIKTELVVSHDGSEPEILKLINPDSALKVSIANQPKELSKATLDTILEVINKKRDMKNTDNIYVPAKVLEPDIDKLQQFIKEEYWSTTDLKAEAAKFKK</sequence>
<feature type="domain" description="Periplasmic binding protein" evidence="5">
    <location>
        <begin position="48"/>
        <end position="310"/>
    </location>
</feature>
<keyword evidence="7" id="KW-1185">Reference proteome</keyword>
<protein>
    <submittedName>
        <fullName evidence="6">Periplasmic binding protein domain protein</fullName>
    </submittedName>
</protein>
<dbReference type="Pfam" id="PF13407">
    <property type="entry name" value="Peripla_BP_4"/>
    <property type="match status" value="1"/>
</dbReference>